<evidence type="ECO:0000313" key="4">
    <source>
        <dbReference type="Proteomes" id="UP000344571"/>
    </source>
</evidence>
<dbReference type="RefSeq" id="WP_096345139.1">
    <property type="nucleotide sequence ID" value="NZ_CP033116.1"/>
</dbReference>
<reference evidence="2 4" key="2">
    <citation type="submission" date="2018-10" db="EMBL/GenBank/DDBJ databases">
        <title>Complete genome sequence of Pseudomonas pelagia strain Kongs-67.</title>
        <authorList>
            <person name="Sinha R.K."/>
            <person name="Krishnan K."/>
        </authorList>
    </citation>
    <scope>NUCLEOTIDE SEQUENCE [LARGE SCALE GENOMIC DNA]</scope>
    <source>
        <strain evidence="2 4">Kongs-67</strain>
    </source>
</reference>
<protein>
    <submittedName>
        <fullName evidence="1">Transcriptional regulator</fullName>
    </submittedName>
</protein>
<dbReference type="EMBL" id="NWMT01000056">
    <property type="protein sequence ID" value="PCD00794.1"/>
    <property type="molecule type" value="Genomic_DNA"/>
</dbReference>
<dbReference type="EMBL" id="CP033116">
    <property type="protein sequence ID" value="QFY58084.1"/>
    <property type="molecule type" value="Genomic_DNA"/>
</dbReference>
<dbReference type="PIRSF" id="PIRSF039032">
    <property type="entry name" value="HigB-2"/>
    <property type="match status" value="1"/>
</dbReference>
<dbReference type="InterPro" id="IPR009387">
    <property type="entry name" value="HigB-2"/>
</dbReference>
<sequence>MYTIIETEVFKRYAEAVWDEDERHAFITWIAANPLSGDVIPGSGGLRKLRWRGSSGGKRGGVRVIYYNELAVGSIWLLIVYSKAKFDNLPASFLKQLKEATGNG</sequence>
<dbReference type="AlphaFoldDB" id="A0AA91U4R0"/>
<reference evidence="1 3" key="1">
    <citation type="submission" date="2017-09" db="EMBL/GenBank/DDBJ databases">
        <title>Bacterial and phytoplankton interrelationship in Kongsfjorden, an Arctic fjord.</title>
        <authorList>
            <person name="Sinha R."/>
            <person name="Krishnan K."/>
        </authorList>
    </citation>
    <scope>NUCLEOTIDE SEQUENCE [LARGE SCALE GENOMIC DNA]</scope>
    <source>
        <strain evidence="1 3">58</strain>
    </source>
</reference>
<organism evidence="1 3">
    <name type="scientific">Halopseudomonas pelagia</name>
    <dbReference type="NCBI Taxonomy" id="553151"/>
    <lineage>
        <taxon>Bacteria</taxon>
        <taxon>Pseudomonadati</taxon>
        <taxon>Pseudomonadota</taxon>
        <taxon>Gammaproteobacteria</taxon>
        <taxon>Pseudomonadales</taxon>
        <taxon>Pseudomonadaceae</taxon>
        <taxon>Halopseudomonas</taxon>
    </lineage>
</organism>
<proteinExistence type="predicted"/>
<evidence type="ECO:0000313" key="2">
    <source>
        <dbReference type="EMBL" id="QFY58084.1"/>
    </source>
</evidence>
<keyword evidence="4" id="KW-1185">Reference proteome</keyword>
<gene>
    <name evidence="1" type="ORF">CO192_03070</name>
    <name evidence="2" type="ORF">EAO82_17945</name>
</gene>
<accession>A0AA91U4R0</accession>
<evidence type="ECO:0000313" key="3">
    <source>
        <dbReference type="Proteomes" id="UP000243750"/>
    </source>
</evidence>
<evidence type="ECO:0000313" key="1">
    <source>
        <dbReference type="EMBL" id="PCD00794.1"/>
    </source>
</evidence>
<dbReference type="Proteomes" id="UP000344571">
    <property type="component" value="Chromosome"/>
</dbReference>
<dbReference type="Proteomes" id="UP000243750">
    <property type="component" value="Unassembled WGS sequence"/>
</dbReference>
<name>A0AA91U4R0_9GAMM</name>